<dbReference type="RefSeq" id="WP_126579989.1">
    <property type="nucleotide sequence ID" value="NZ_BIFR01000001.1"/>
</dbReference>
<comment type="caution">
    <text evidence="1">The sequence shown here is derived from an EMBL/GenBank/DDBJ whole genome shotgun (WGS) entry which is preliminary data.</text>
</comment>
<protein>
    <recommendedName>
        <fullName evidence="3">GAF domain-containing protein</fullName>
    </recommendedName>
</protein>
<dbReference type="InterPro" id="IPR029016">
    <property type="entry name" value="GAF-like_dom_sf"/>
</dbReference>
<evidence type="ECO:0000313" key="1">
    <source>
        <dbReference type="EMBL" id="GCE12359.1"/>
    </source>
</evidence>
<accession>A0A401ZZV8</accession>
<name>A0A401ZZV8_9CHLR</name>
<evidence type="ECO:0000313" key="2">
    <source>
        <dbReference type="Proteomes" id="UP000287352"/>
    </source>
</evidence>
<dbReference type="AlphaFoldDB" id="A0A401ZZV8"/>
<sequence length="335" mass="38150">MQEARSWRELLGNISTDGREKQRIIEELKITPITLSRWISGESAPRPQNLRHLLSILPEYRDELRSLLREEKGLKEYALSSMSEDMKTISSEFYTRVLLDRATTNENVRFWSTSHMILQQAISQLDTERKGMCLWIVCCMPPSGPHAKVRSLRECIGVGTAPWTGNIEQNAMFLGAESLAGYVVTGCRPGTVHDIDAASSIAPRARVKYEKSATIYPILYAGRIAGVLLVSSTQPYYFLSEARTTLVQHYANLIALAFEANQFYRPEEIALCVMPPQDEQEEHFRDFRQMVNTTMINAAARRQPVNNQQADLLVWQQLEDMLLKLPSLHTIPHQL</sequence>
<dbReference type="EMBL" id="BIFR01000001">
    <property type="protein sequence ID" value="GCE12359.1"/>
    <property type="molecule type" value="Genomic_DNA"/>
</dbReference>
<keyword evidence="2" id="KW-1185">Reference proteome</keyword>
<reference evidence="2" key="1">
    <citation type="submission" date="2018-12" db="EMBL/GenBank/DDBJ databases">
        <title>Tengunoibacter tsumagoiensis gen. nov., sp. nov., Dictyobacter kobayashii sp. nov., D. alpinus sp. nov., and D. joshuensis sp. nov. and description of Dictyobacteraceae fam. nov. within the order Ktedonobacterales isolated from Tengu-no-mugimeshi.</title>
        <authorList>
            <person name="Wang C.M."/>
            <person name="Zheng Y."/>
            <person name="Sakai Y."/>
            <person name="Toyoda A."/>
            <person name="Minakuchi Y."/>
            <person name="Abe K."/>
            <person name="Yokota A."/>
            <person name="Yabe S."/>
        </authorList>
    </citation>
    <scope>NUCLEOTIDE SEQUENCE [LARGE SCALE GENOMIC DNA]</scope>
    <source>
        <strain evidence="2">Uno3</strain>
    </source>
</reference>
<dbReference type="Gene3D" id="3.30.450.40">
    <property type="match status" value="1"/>
</dbReference>
<gene>
    <name evidence="1" type="ORF">KTT_22180</name>
</gene>
<dbReference type="SUPFAM" id="SSF55781">
    <property type="entry name" value="GAF domain-like"/>
    <property type="match status" value="1"/>
</dbReference>
<dbReference type="Proteomes" id="UP000287352">
    <property type="component" value="Unassembled WGS sequence"/>
</dbReference>
<dbReference type="OrthoDB" id="145547at2"/>
<evidence type="ECO:0008006" key="3">
    <source>
        <dbReference type="Google" id="ProtNLM"/>
    </source>
</evidence>
<proteinExistence type="predicted"/>
<organism evidence="1 2">
    <name type="scientific">Tengunoibacter tsumagoiensis</name>
    <dbReference type="NCBI Taxonomy" id="2014871"/>
    <lineage>
        <taxon>Bacteria</taxon>
        <taxon>Bacillati</taxon>
        <taxon>Chloroflexota</taxon>
        <taxon>Ktedonobacteria</taxon>
        <taxon>Ktedonobacterales</taxon>
        <taxon>Dictyobacteraceae</taxon>
        <taxon>Tengunoibacter</taxon>
    </lineage>
</organism>